<sequence length="117" mass="13062">MSKEVQMTFRVEPELRAEFSDAALLEDRPAAQVLREFMRAYVNQSRERGHSPANDAISPAESRRREAAVNFARSSVGLEGFKPSKAAETGARQFIKGDIQLADFVQVKPDAEQAHSR</sequence>
<dbReference type="Gene3D" id="1.10.8.1050">
    <property type="entry name" value="Antitoxin VbhA-like"/>
    <property type="match status" value="1"/>
</dbReference>
<dbReference type="InterPro" id="IPR043038">
    <property type="entry name" value="VbhA_sf"/>
</dbReference>
<accession>B0ZB98</accession>
<name>B0ZB98_COLFT</name>
<feature type="region of interest" description="Disordered" evidence="1">
    <location>
        <begin position="43"/>
        <end position="64"/>
    </location>
</feature>
<geneLocation type="plasmid" evidence="2">
    <name>pTer331</name>
</geneLocation>
<protein>
    <submittedName>
        <fullName evidence="2">YacA</fullName>
    </submittedName>
</protein>
<reference evidence="2" key="1">
    <citation type="journal article" date="2008" name="FEMS Microbiol. Ecol.">
        <title>Comparative genomics of the pIPO2/pSB102 family of environmental plasmids: sequence, evolution, and ecology of pTer331 isolated from Collimonas fungivorans Ter331.</title>
        <authorList>
            <person name="Mela F."/>
            <person name="Fritsche K."/>
            <person name="Boersma H."/>
            <person name="van Elsas J.D."/>
            <person name="Bartels D."/>
            <person name="Meyer F."/>
            <person name="de Boer W."/>
            <person name="van Veen J.A."/>
            <person name="Leveau J.H."/>
        </authorList>
    </citation>
    <scope>NUCLEOTIDE SEQUENCE [LARGE SCALE GENOMIC DNA]</scope>
    <source>
        <strain evidence="2">Ter331</strain>
        <plasmid evidence="2">pTer331</plasmid>
    </source>
</reference>
<dbReference type="InterPro" id="IPR033788">
    <property type="entry name" value="VbhA-like"/>
</dbReference>
<proteinExistence type="predicted"/>
<dbReference type="CDD" id="cd11586">
    <property type="entry name" value="VbhA_like"/>
    <property type="match status" value="1"/>
</dbReference>
<evidence type="ECO:0000256" key="1">
    <source>
        <dbReference type="SAM" id="MobiDB-lite"/>
    </source>
</evidence>
<organism evidence="2">
    <name type="scientific">Collimonas fungivorans (strain Ter331)</name>
    <dbReference type="NCBI Taxonomy" id="1005048"/>
    <lineage>
        <taxon>Bacteria</taxon>
        <taxon>Pseudomonadati</taxon>
        <taxon>Pseudomonadota</taxon>
        <taxon>Betaproteobacteria</taxon>
        <taxon>Burkholderiales</taxon>
        <taxon>Oxalobacteraceae</taxon>
        <taxon>Collimonas</taxon>
    </lineage>
</organism>
<evidence type="ECO:0000313" key="2">
    <source>
        <dbReference type="EMBL" id="ABZ01519.1"/>
    </source>
</evidence>
<gene>
    <name evidence="2" type="primary">yacA</name>
</gene>
<dbReference type="EMBL" id="EU315244">
    <property type="protein sequence ID" value="ABZ01519.1"/>
    <property type="molecule type" value="Genomic_DNA"/>
</dbReference>
<dbReference type="AlphaFoldDB" id="B0ZB98"/>
<keyword evidence="2" id="KW-0614">Plasmid</keyword>
<dbReference type="RefSeq" id="WP_012274968.1">
    <property type="nucleotide sequence ID" value="NC_010332.1"/>
</dbReference>